<protein>
    <recommendedName>
        <fullName evidence="3">ATP-dependent DNA helicase</fullName>
    </recommendedName>
</protein>
<dbReference type="EMBL" id="JAULJE010000011">
    <property type="protein sequence ID" value="KAK1337426.1"/>
    <property type="molecule type" value="Genomic_DNA"/>
</dbReference>
<accession>A0AA40LKX0</accession>
<proteinExistence type="predicted"/>
<dbReference type="PANTHER" id="PTHR10492">
    <property type="match status" value="1"/>
</dbReference>
<gene>
    <name evidence="1" type="ORF">QTO34_002052</name>
</gene>
<reference evidence="1" key="1">
    <citation type="submission" date="2023-06" db="EMBL/GenBank/DDBJ databases">
        <title>Reference genome for the Northern bat (Eptesicus nilssonii), a most northern bat species.</title>
        <authorList>
            <person name="Laine V.N."/>
            <person name="Pulliainen A.T."/>
            <person name="Lilley T.M."/>
        </authorList>
    </citation>
    <scope>NUCLEOTIDE SEQUENCE</scope>
    <source>
        <strain evidence="1">BLF_Eptnil</strain>
        <tissue evidence="1">Kidney</tissue>
    </source>
</reference>
<comment type="caution">
    <text evidence="1">The sequence shown here is derived from an EMBL/GenBank/DDBJ whole genome shotgun (WGS) entry which is preliminary data.</text>
</comment>
<keyword evidence="2" id="KW-1185">Reference proteome</keyword>
<name>A0AA40LKX0_CNENI</name>
<dbReference type="Gene3D" id="3.40.50.300">
    <property type="entry name" value="P-loop containing nucleotide triphosphate hydrolases"/>
    <property type="match status" value="1"/>
</dbReference>
<evidence type="ECO:0008006" key="3">
    <source>
        <dbReference type="Google" id="ProtNLM"/>
    </source>
</evidence>
<evidence type="ECO:0000313" key="2">
    <source>
        <dbReference type="Proteomes" id="UP001177744"/>
    </source>
</evidence>
<dbReference type="InterPro" id="IPR027417">
    <property type="entry name" value="P-loop_NTPase"/>
</dbReference>
<evidence type="ECO:0000313" key="1">
    <source>
        <dbReference type="EMBL" id="KAK1337426.1"/>
    </source>
</evidence>
<dbReference type="AlphaFoldDB" id="A0AA40LKX0"/>
<sequence>MDKQVKASENQTLKLTTNMHVQLQNDRSAEIYSHQLLEIGNGKVLVDLTSGRISLPHNFCNLVMSQEELVEKVFPNIQTNYKNHDWLSERAILAAKNKDVYELNTIIQSNIQAQSNIQSEAVTYKSVDTVVEADEAADALSTEPNRFRLSNRIFEFTRSARDATARTAIENRRANYPVVKYQPAKALQRHVACSKKINEQRQIRLVFAITINKAQGQSLELCGLDLDTDCFSHGQLYVACSRVGKPDNLYICTDNGTTKNVVYPQAL</sequence>
<dbReference type="SUPFAM" id="SSF52540">
    <property type="entry name" value="P-loop containing nucleoside triphosphate hydrolases"/>
    <property type="match status" value="1"/>
</dbReference>
<dbReference type="Proteomes" id="UP001177744">
    <property type="component" value="Unassembled WGS sequence"/>
</dbReference>
<organism evidence="1 2">
    <name type="scientific">Cnephaeus nilssonii</name>
    <name type="common">Northern bat</name>
    <name type="synonym">Eptesicus nilssonii</name>
    <dbReference type="NCBI Taxonomy" id="3371016"/>
    <lineage>
        <taxon>Eukaryota</taxon>
        <taxon>Metazoa</taxon>
        <taxon>Chordata</taxon>
        <taxon>Craniata</taxon>
        <taxon>Vertebrata</taxon>
        <taxon>Euteleostomi</taxon>
        <taxon>Mammalia</taxon>
        <taxon>Eutheria</taxon>
        <taxon>Laurasiatheria</taxon>
        <taxon>Chiroptera</taxon>
        <taxon>Yangochiroptera</taxon>
        <taxon>Vespertilionidae</taxon>
        <taxon>Cnephaeus</taxon>
    </lineage>
</organism>